<evidence type="ECO:0000256" key="2">
    <source>
        <dbReference type="ARBA" id="ARBA00022737"/>
    </source>
</evidence>
<dbReference type="PROSITE" id="PS50294">
    <property type="entry name" value="WD_REPEATS_REGION"/>
    <property type="match status" value="5"/>
</dbReference>
<dbReference type="CDD" id="cd14014">
    <property type="entry name" value="STKc_PknB_like"/>
    <property type="match status" value="1"/>
</dbReference>
<dbReference type="PRINTS" id="PR00320">
    <property type="entry name" value="GPROTEINBRPT"/>
</dbReference>
<dbReference type="Pfam" id="PF00400">
    <property type="entry name" value="WD40"/>
    <property type="match status" value="7"/>
</dbReference>
<feature type="repeat" description="WD" evidence="3">
    <location>
        <begin position="615"/>
        <end position="640"/>
    </location>
</feature>
<organism evidence="6 7">
    <name type="scientific">Microcoleus anatoxicus PTRS2</name>
    <dbReference type="NCBI Taxonomy" id="2705321"/>
    <lineage>
        <taxon>Bacteria</taxon>
        <taxon>Bacillati</taxon>
        <taxon>Cyanobacteriota</taxon>
        <taxon>Cyanophyceae</taxon>
        <taxon>Oscillatoriophycideae</taxon>
        <taxon>Oscillatoriales</taxon>
        <taxon>Microcoleaceae</taxon>
        <taxon>Microcoleus</taxon>
        <taxon>Microcoleus anatoxicus</taxon>
    </lineage>
</organism>
<dbReference type="InterPro" id="IPR036322">
    <property type="entry name" value="WD40_repeat_dom_sf"/>
</dbReference>
<dbReference type="NCBIfam" id="NF045510">
    <property type="entry name" value="4Cys_prefix_kin"/>
    <property type="match status" value="1"/>
</dbReference>
<evidence type="ECO:0000256" key="4">
    <source>
        <dbReference type="SAM" id="MobiDB-lite"/>
    </source>
</evidence>
<evidence type="ECO:0000313" key="7">
    <source>
        <dbReference type="Proteomes" id="UP001384579"/>
    </source>
</evidence>
<evidence type="ECO:0000313" key="6">
    <source>
        <dbReference type="EMBL" id="MEK0183870.1"/>
    </source>
</evidence>
<dbReference type="SUPFAM" id="SSF56112">
    <property type="entry name" value="Protein kinase-like (PK-like)"/>
    <property type="match status" value="1"/>
</dbReference>
<keyword evidence="6" id="KW-0808">Transferase</keyword>
<dbReference type="GO" id="GO:0004674">
    <property type="term" value="F:protein serine/threonine kinase activity"/>
    <property type="evidence" value="ECO:0007669"/>
    <property type="project" value="UniProtKB-EC"/>
</dbReference>
<dbReference type="Gene3D" id="2.130.10.10">
    <property type="entry name" value="YVTN repeat-like/Quinoprotein amine dehydrogenase"/>
    <property type="match status" value="3"/>
</dbReference>
<dbReference type="InterPro" id="IPR001680">
    <property type="entry name" value="WD40_rpt"/>
</dbReference>
<dbReference type="EC" id="2.7.11.1" evidence="6"/>
<feature type="compositionally biased region" description="Polar residues" evidence="4">
    <location>
        <begin position="311"/>
        <end position="320"/>
    </location>
</feature>
<keyword evidence="7" id="KW-1185">Reference proteome</keyword>
<dbReference type="SMART" id="SM00320">
    <property type="entry name" value="WD40"/>
    <property type="match status" value="7"/>
</dbReference>
<feature type="repeat" description="WD" evidence="3">
    <location>
        <begin position="447"/>
        <end position="488"/>
    </location>
</feature>
<keyword evidence="1 3" id="KW-0853">WD repeat</keyword>
<evidence type="ECO:0000256" key="1">
    <source>
        <dbReference type="ARBA" id="ARBA00022574"/>
    </source>
</evidence>
<dbReference type="InterPro" id="IPR000719">
    <property type="entry name" value="Prot_kinase_dom"/>
</dbReference>
<dbReference type="Pfam" id="PF00069">
    <property type="entry name" value="Pkinase"/>
    <property type="match status" value="1"/>
</dbReference>
<dbReference type="PANTHER" id="PTHR44129">
    <property type="entry name" value="WD REPEAT-CONTAINING PROTEIN POP1"/>
    <property type="match status" value="1"/>
</dbReference>
<keyword evidence="6" id="KW-0418">Kinase</keyword>
<dbReference type="RefSeq" id="WP_340517440.1">
    <property type="nucleotide sequence ID" value="NZ_JBBLXS010000023.1"/>
</dbReference>
<dbReference type="Gene3D" id="3.30.200.20">
    <property type="entry name" value="Phosphorylase Kinase, domain 1"/>
    <property type="match status" value="1"/>
</dbReference>
<dbReference type="PROSITE" id="PS50011">
    <property type="entry name" value="PROTEIN_KINASE_DOM"/>
    <property type="match status" value="1"/>
</dbReference>
<proteinExistence type="predicted"/>
<protein>
    <submittedName>
        <fullName evidence="6">Serine/threonine-protein kinase</fullName>
        <ecNumber evidence="6">2.7.11.1</ecNumber>
    </submittedName>
</protein>
<name>A0ABU8YHL5_9CYAN</name>
<dbReference type="PROSITE" id="PS50082">
    <property type="entry name" value="WD_REPEATS_2"/>
    <property type="match status" value="6"/>
</dbReference>
<dbReference type="InterPro" id="IPR020472">
    <property type="entry name" value="WD40_PAC1"/>
</dbReference>
<comment type="caution">
    <text evidence="6">The sequence shown here is derived from an EMBL/GenBank/DDBJ whole genome shotgun (WGS) entry which is preliminary data.</text>
</comment>
<dbReference type="InterPro" id="IPR019775">
    <property type="entry name" value="WD40_repeat_CS"/>
</dbReference>
<reference evidence="6 7" key="1">
    <citation type="journal article" date="2020" name="Harmful Algae">
        <title>Molecular and morphological characterization of a novel dihydroanatoxin-a producing Microcoleus species (cyanobacteria) from the Russian River, California, USA.</title>
        <authorList>
            <person name="Conklin K.Y."/>
            <person name="Stancheva R."/>
            <person name="Otten T.G."/>
            <person name="Fadness R."/>
            <person name="Boyer G.L."/>
            <person name="Read B."/>
            <person name="Zhang X."/>
            <person name="Sheath R.G."/>
        </authorList>
    </citation>
    <scope>NUCLEOTIDE SEQUENCE [LARGE SCALE GENOMIC DNA]</scope>
    <source>
        <strain evidence="6 7">PTRS2</strain>
    </source>
</reference>
<feature type="region of interest" description="Disordered" evidence="4">
    <location>
        <begin position="305"/>
        <end position="341"/>
    </location>
</feature>
<dbReference type="Proteomes" id="UP001384579">
    <property type="component" value="Unassembled WGS sequence"/>
</dbReference>
<dbReference type="PROSITE" id="PS00108">
    <property type="entry name" value="PROTEIN_KINASE_ST"/>
    <property type="match status" value="1"/>
</dbReference>
<dbReference type="Gene3D" id="1.10.510.10">
    <property type="entry name" value="Transferase(Phosphotransferase) domain 1"/>
    <property type="match status" value="1"/>
</dbReference>
<dbReference type="SUPFAM" id="SSF50978">
    <property type="entry name" value="WD40 repeat-like"/>
    <property type="match status" value="1"/>
</dbReference>
<sequence length="689" mass="74564">MASVSYCLNPKCPNPSDPANAGKSACLHCGSELLLQGRYRLVAPLGGGGFGKTFEVDDNGTRKVLKVLLKEHPKAVELFKQEADVLVRLRHPGIPKVDRDGYFIFSPANTTESFHCLIMEKIAGANLQDWLKHRGRPITQELAVNWLKQLSEILDLVHRLNYFHRDIKPHNIMCKPNGQLVLIDFGTAREVSATYFAKVGQGGNVTGIVSPGYTPPEQTNGKAVPQSDFFALGRTFVYLLTGKPPTAFPENPRTGKLMWRKGAPQVSDPVANVIDYLMAPFPGNRPQSPQVVLQCLEEINLDEGEPELPTQLPTTGQTKIRGNPGVSGMTKQSSGNRLRPLSSGLKKSGVDRFEWKNKLLAGAAVLLVAVGGSQIYGSLRYKVFPANPMWLLSSLPSSQFLENSLDNVGSVNNIALSADGKTLVSASFGTIRIWNLTTGEVVRTLNQVHSKKSVNAVAVSPNGQILASGGDDNNVILWDLKNGRRMLTIPAHSRGVNAIAFSRDGQTMASASDDKTVRLWNVRTGSKLLTLIGHGGGVNAIAFSPDGQTLASGSEDKTVRLWSVKSGDVRRILAGHGRGVNAVAFSPNGQVVASGSSDNTIRLWNAQNGKRTRTLEGHGSWVRAIAFSPDNRSLISSGTDIIVWDVKTGKERSTLSGHSQFVNSIEISKNGKILVSGSPDRTIKIWRIP</sequence>
<feature type="repeat" description="WD" evidence="3">
    <location>
        <begin position="655"/>
        <end position="689"/>
    </location>
</feature>
<dbReference type="InterPro" id="IPR050349">
    <property type="entry name" value="WD_LIS1/nudF_dynein_reg"/>
</dbReference>
<dbReference type="PROSITE" id="PS00678">
    <property type="entry name" value="WD_REPEATS_1"/>
    <property type="match status" value="3"/>
</dbReference>
<feature type="repeat" description="WD" evidence="3">
    <location>
        <begin position="489"/>
        <end position="530"/>
    </location>
</feature>
<keyword evidence="2" id="KW-0677">Repeat</keyword>
<gene>
    <name evidence="6" type="ORF">WMG39_03300</name>
</gene>
<feature type="repeat" description="WD" evidence="3">
    <location>
        <begin position="531"/>
        <end position="572"/>
    </location>
</feature>
<dbReference type="CDD" id="cd00200">
    <property type="entry name" value="WD40"/>
    <property type="match status" value="1"/>
</dbReference>
<dbReference type="InterPro" id="IPR008271">
    <property type="entry name" value="Ser/Thr_kinase_AS"/>
</dbReference>
<evidence type="ECO:0000259" key="5">
    <source>
        <dbReference type="PROSITE" id="PS50011"/>
    </source>
</evidence>
<dbReference type="EMBL" id="JBBLXS010000023">
    <property type="protein sequence ID" value="MEK0183870.1"/>
    <property type="molecule type" value="Genomic_DNA"/>
</dbReference>
<feature type="domain" description="Protein kinase" evidence="5">
    <location>
        <begin position="39"/>
        <end position="308"/>
    </location>
</feature>
<dbReference type="InterPro" id="IPR015943">
    <property type="entry name" value="WD40/YVTN_repeat-like_dom_sf"/>
</dbReference>
<accession>A0ABU8YHL5</accession>
<evidence type="ECO:0000256" key="3">
    <source>
        <dbReference type="PROSITE-ProRule" id="PRU00221"/>
    </source>
</evidence>
<feature type="repeat" description="WD" evidence="3">
    <location>
        <begin position="573"/>
        <end position="614"/>
    </location>
</feature>
<dbReference type="InterPro" id="IPR011009">
    <property type="entry name" value="Kinase-like_dom_sf"/>
</dbReference>
<dbReference type="SMART" id="SM00220">
    <property type="entry name" value="S_TKc"/>
    <property type="match status" value="1"/>
</dbReference>